<dbReference type="EMBL" id="FNUT01000010">
    <property type="protein sequence ID" value="SEG58669.1"/>
    <property type="molecule type" value="Genomic_DNA"/>
</dbReference>
<evidence type="ECO:0000313" key="1">
    <source>
        <dbReference type="EMBL" id="SEG58669.1"/>
    </source>
</evidence>
<dbReference type="Proteomes" id="UP000236731">
    <property type="component" value="Unassembled WGS sequence"/>
</dbReference>
<sequence>MLQLLILCQVGKNEVYMLYYFNKIGMNRKAVILDDWSHGSFKKNPEAGNFGIF</sequence>
<dbReference type="AlphaFoldDB" id="A0A1H6BCZ9"/>
<organism evidence="1 2">
    <name type="scientific">Sphingobacterium lactis</name>
    <dbReference type="NCBI Taxonomy" id="797291"/>
    <lineage>
        <taxon>Bacteria</taxon>
        <taxon>Pseudomonadati</taxon>
        <taxon>Bacteroidota</taxon>
        <taxon>Sphingobacteriia</taxon>
        <taxon>Sphingobacteriales</taxon>
        <taxon>Sphingobacteriaceae</taxon>
        <taxon>Sphingobacterium</taxon>
    </lineage>
</organism>
<protein>
    <submittedName>
        <fullName evidence="1">Uncharacterized protein</fullName>
    </submittedName>
</protein>
<reference evidence="2" key="1">
    <citation type="submission" date="2016-10" db="EMBL/GenBank/DDBJ databases">
        <authorList>
            <person name="Varghese N."/>
            <person name="Submissions S."/>
        </authorList>
    </citation>
    <scope>NUCLEOTIDE SEQUENCE [LARGE SCALE GENOMIC DNA]</scope>
    <source>
        <strain evidence="2">DSM 22361</strain>
    </source>
</reference>
<proteinExistence type="predicted"/>
<accession>A0A1H6BCZ9</accession>
<gene>
    <name evidence="1" type="ORF">SAMN05421877_11033</name>
</gene>
<keyword evidence="2" id="KW-1185">Reference proteome</keyword>
<name>A0A1H6BCZ9_9SPHI</name>
<evidence type="ECO:0000313" key="2">
    <source>
        <dbReference type="Proteomes" id="UP000236731"/>
    </source>
</evidence>